<dbReference type="AlphaFoldDB" id="A0A397QTY5"/>
<organism evidence="4 5">
    <name type="scientific">Anaeroplasma bactoclasticum</name>
    <dbReference type="NCBI Taxonomy" id="2088"/>
    <lineage>
        <taxon>Bacteria</taxon>
        <taxon>Bacillati</taxon>
        <taxon>Mycoplasmatota</taxon>
        <taxon>Mollicutes</taxon>
        <taxon>Anaeroplasmatales</taxon>
        <taxon>Anaeroplasmataceae</taxon>
        <taxon>Anaeroplasma</taxon>
    </lineage>
</organism>
<proteinExistence type="predicted"/>
<dbReference type="EMBL" id="QXEV01000030">
    <property type="protein sequence ID" value="RIA64893.1"/>
    <property type="molecule type" value="Genomic_DNA"/>
</dbReference>
<dbReference type="RefSeq" id="WP_119016847.1">
    <property type="nucleotide sequence ID" value="NZ_QXEV01000030.1"/>
</dbReference>
<evidence type="ECO:0000256" key="2">
    <source>
        <dbReference type="PROSITE-ProRule" id="PRU00335"/>
    </source>
</evidence>
<dbReference type="PROSITE" id="PS50977">
    <property type="entry name" value="HTH_TETR_2"/>
    <property type="match status" value="1"/>
</dbReference>
<dbReference type="PANTHER" id="PTHR43479:SF7">
    <property type="entry name" value="TETR-FAMILY TRANSCRIPTIONAL REGULATOR"/>
    <property type="match status" value="1"/>
</dbReference>
<evidence type="ECO:0000259" key="3">
    <source>
        <dbReference type="PROSITE" id="PS50977"/>
    </source>
</evidence>
<dbReference type="InParanoid" id="A0A397QTY5"/>
<evidence type="ECO:0000313" key="5">
    <source>
        <dbReference type="Proteomes" id="UP000266506"/>
    </source>
</evidence>
<dbReference type="InterPro" id="IPR009057">
    <property type="entry name" value="Homeodomain-like_sf"/>
</dbReference>
<dbReference type="SUPFAM" id="SSF46689">
    <property type="entry name" value="Homeodomain-like"/>
    <property type="match status" value="1"/>
</dbReference>
<reference evidence="4 5" key="1">
    <citation type="submission" date="2018-08" db="EMBL/GenBank/DDBJ databases">
        <title>Genomic Encyclopedia of Archaeal and Bacterial Type Strains, Phase II (KMG-II): from individual species to whole genera.</title>
        <authorList>
            <person name="Goeker M."/>
        </authorList>
    </citation>
    <scope>NUCLEOTIDE SEQUENCE [LARGE SCALE GENOMIC DNA]</scope>
    <source>
        <strain evidence="4 5">ATCC 27112</strain>
    </source>
</reference>
<dbReference type="PANTHER" id="PTHR43479">
    <property type="entry name" value="ACREF/ENVCD OPERON REPRESSOR-RELATED"/>
    <property type="match status" value="1"/>
</dbReference>
<name>A0A397QTY5_9MOLU</name>
<sequence length="187" mass="21983">MNGKAALYLGFNKIMKEKDFSLISISEIVKEAGINRNTFYYHFKDINEFVKAFLEDEIMNTVREKIKKNQFNEGFLLLVDYSETHKELMRNILDHPETMDILVKILHNDIRMDVVKVLNDYQSFLHLNLPEKFITFFSHNIVEEYMAAPKEIVYDGVEGKLLKKVFYLYADAIPDKLLKVSSIDFNN</sequence>
<dbReference type="GO" id="GO:0003677">
    <property type="term" value="F:DNA binding"/>
    <property type="evidence" value="ECO:0007669"/>
    <property type="project" value="UniProtKB-UniRule"/>
</dbReference>
<keyword evidence="1 2" id="KW-0238">DNA-binding</keyword>
<keyword evidence="5" id="KW-1185">Reference proteome</keyword>
<dbReference type="OrthoDB" id="392071at2"/>
<dbReference type="Gene3D" id="1.10.357.10">
    <property type="entry name" value="Tetracycline Repressor, domain 2"/>
    <property type="match status" value="1"/>
</dbReference>
<dbReference type="InterPro" id="IPR050624">
    <property type="entry name" value="HTH-type_Tx_Regulator"/>
</dbReference>
<dbReference type="Proteomes" id="UP000266506">
    <property type="component" value="Unassembled WGS sequence"/>
</dbReference>
<dbReference type="Pfam" id="PF00440">
    <property type="entry name" value="TetR_N"/>
    <property type="match status" value="1"/>
</dbReference>
<dbReference type="InterPro" id="IPR001647">
    <property type="entry name" value="HTH_TetR"/>
</dbReference>
<feature type="domain" description="HTH tetR-type" evidence="3">
    <location>
        <begin position="1"/>
        <end position="61"/>
    </location>
</feature>
<gene>
    <name evidence="4" type="ORF">EI71_01770</name>
</gene>
<accession>A0A397QTY5</accession>
<comment type="caution">
    <text evidence="4">The sequence shown here is derived from an EMBL/GenBank/DDBJ whole genome shotgun (WGS) entry which is preliminary data.</text>
</comment>
<protein>
    <submittedName>
        <fullName evidence="4">TetR family transcriptional regulator</fullName>
    </submittedName>
</protein>
<evidence type="ECO:0000313" key="4">
    <source>
        <dbReference type="EMBL" id="RIA64893.1"/>
    </source>
</evidence>
<evidence type="ECO:0000256" key="1">
    <source>
        <dbReference type="ARBA" id="ARBA00023125"/>
    </source>
</evidence>
<feature type="DNA-binding region" description="H-T-H motif" evidence="2">
    <location>
        <begin position="24"/>
        <end position="43"/>
    </location>
</feature>